<dbReference type="Proteomes" id="UP000238605">
    <property type="component" value="Unassembled WGS sequence"/>
</dbReference>
<dbReference type="OrthoDB" id="9768249at2"/>
<evidence type="ECO:0000313" key="7">
    <source>
        <dbReference type="Proteomes" id="UP000238605"/>
    </source>
</evidence>
<keyword evidence="6" id="KW-0282">Flagellum</keyword>
<dbReference type="RefSeq" id="WP_104300832.1">
    <property type="nucleotide sequence ID" value="NZ_PSNX01000002.1"/>
</dbReference>
<dbReference type="GO" id="GO:0071973">
    <property type="term" value="P:bacterial-type flagellum-dependent cell motility"/>
    <property type="evidence" value="ECO:0007669"/>
    <property type="project" value="InterPro"/>
</dbReference>
<gene>
    <name evidence="6" type="primary">flgL</name>
    <name evidence="6" type="ORF">C1704_02950</name>
</gene>
<dbReference type="PANTHER" id="PTHR42792">
    <property type="entry name" value="FLAGELLIN"/>
    <property type="match status" value="1"/>
</dbReference>
<organism evidence="6 7">
    <name type="scientific">Caldimonas caldifontis</name>
    <dbReference type="NCBI Taxonomy" id="1452508"/>
    <lineage>
        <taxon>Bacteria</taxon>
        <taxon>Pseudomonadati</taxon>
        <taxon>Pseudomonadota</taxon>
        <taxon>Betaproteobacteria</taxon>
        <taxon>Burkholderiales</taxon>
        <taxon>Sphaerotilaceae</taxon>
        <taxon>Caldimonas</taxon>
    </lineage>
</organism>
<evidence type="ECO:0000256" key="4">
    <source>
        <dbReference type="ARBA" id="ARBA00023143"/>
    </source>
</evidence>
<comment type="similarity">
    <text evidence="3">Belongs to the bacterial flagellin family.</text>
</comment>
<dbReference type="NCBIfam" id="TIGR02550">
    <property type="entry name" value="flagell_flgL"/>
    <property type="match status" value="1"/>
</dbReference>
<keyword evidence="6" id="KW-0969">Cilium</keyword>
<accession>A0A2S5SYQ8</accession>
<evidence type="ECO:0000256" key="1">
    <source>
        <dbReference type="ARBA" id="ARBA00004365"/>
    </source>
</evidence>
<keyword evidence="4" id="KW-0975">Bacterial flagellum</keyword>
<dbReference type="InterPro" id="IPR001492">
    <property type="entry name" value="Flagellin"/>
</dbReference>
<name>A0A2S5SYQ8_9BURK</name>
<keyword evidence="6" id="KW-0966">Cell projection</keyword>
<evidence type="ECO:0000259" key="5">
    <source>
        <dbReference type="Pfam" id="PF00669"/>
    </source>
</evidence>
<dbReference type="Pfam" id="PF00669">
    <property type="entry name" value="Flagellin_N"/>
    <property type="match status" value="1"/>
</dbReference>
<evidence type="ECO:0000256" key="3">
    <source>
        <dbReference type="ARBA" id="ARBA00005709"/>
    </source>
</evidence>
<dbReference type="AlphaFoldDB" id="A0A2S5SYQ8"/>
<feature type="domain" description="Flagellin N-terminal" evidence="5">
    <location>
        <begin position="3"/>
        <end position="139"/>
    </location>
</feature>
<dbReference type="EMBL" id="PSNX01000002">
    <property type="protein sequence ID" value="PPE67832.1"/>
    <property type="molecule type" value="Genomic_DNA"/>
</dbReference>
<keyword evidence="7" id="KW-1185">Reference proteome</keyword>
<comment type="subcellular location">
    <subcellularLocation>
        <location evidence="1">Bacterial flagellum</location>
    </subcellularLocation>
    <subcellularLocation>
        <location evidence="2">Secreted</location>
    </subcellularLocation>
</comment>
<evidence type="ECO:0000256" key="2">
    <source>
        <dbReference type="ARBA" id="ARBA00004613"/>
    </source>
</evidence>
<dbReference type="PANTHER" id="PTHR42792:SF1">
    <property type="entry name" value="FLAGELLAR HOOK-ASSOCIATED PROTEIN 3"/>
    <property type="match status" value="1"/>
</dbReference>
<reference evidence="6 7" key="1">
    <citation type="submission" date="2018-02" db="EMBL/GenBank/DDBJ databases">
        <title>Reclassifiation of [Polyangium] brachysporum DSM 7029 as Guopingzhaonella breviflexa gen. nov., sp. nov., a member of the family Comamonadaceae.</title>
        <authorList>
            <person name="Tang B."/>
        </authorList>
    </citation>
    <scope>NUCLEOTIDE SEQUENCE [LARGE SCALE GENOMIC DNA]</scope>
    <source>
        <strain evidence="6 7">BCRC 80649</strain>
    </source>
</reference>
<dbReference type="GO" id="GO:0005198">
    <property type="term" value="F:structural molecule activity"/>
    <property type="evidence" value="ECO:0007669"/>
    <property type="project" value="InterPro"/>
</dbReference>
<dbReference type="InterPro" id="IPR001029">
    <property type="entry name" value="Flagellin_N"/>
</dbReference>
<protein>
    <submittedName>
        <fullName evidence="6">Flagellar hook-associated protein 3</fullName>
    </submittedName>
</protein>
<evidence type="ECO:0000313" key="6">
    <source>
        <dbReference type="EMBL" id="PPE67832.1"/>
    </source>
</evidence>
<sequence length="402" mass="41887">MRIATASAYQAAIQNLQDRQLDLTDAQVRLTSGKRVLRASDDPTAAARAERALATTERATVSQRAVESSRTAMTLAESALGDAVGLLQAARESLVAAGNGTYTAAERQGLAQQLQQYRDQLLSIANRQDGAGNYLFAGQGAAGAPFINTPGGVQFTGIGGAVSVASGEVLPATVDGQMTWMSAGTGNGVFETQRTAVSGAAWIDSGRVTDPAQVQGLRYDVTFSVAAGVTTYSVQPRDPGTGTPVGGAITGPYTSGAAIAIDGISFNISGTPADGDEFRILPSEPSLSVFEALDRAIAGLRNGNAIPAEVVQTTTDGLRNVDSVLGRLQSVRSAVGDTLNRIDGVEDRLSSIKLAAQVDRSNAEDLDMVQAISDFQNKQTGYDAVLKTYGTVQRMSLFQYLG</sequence>
<dbReference type="Gene3D" id="1.20.1330.10">
    <property type="entry name" value="f41 fragment of flagellin, N-terminal domain"/>
    <property type="match status" value="1"/>
</dbReference>
<dbReference type="SUPFAM" id="SSF64518">
    <property type="entry name" value="Phase 1 flagellin"/>
    <property type="match status" value="1"/>
</dbReference>
<comment type="caution">
    <text evidence="6">The sequence shown here is derived from an EMBL/GenBank/DDBJ whole genome shotgun (WGS) entry which is preliminary data.</text>
</comment>
<dbReference type="GO" id="GO:0009424">
    <property type="term" value="C:bacterial-type flagellum hook"/>
    <property type="evidence" value="ECO:0007669"/>
    <property type="project" value="InterPro"/>
</dbReference>
<dbReference type="GO" id="GO:0005576">
    <property type="term" value="C:extracellular region"/>
    <property type="evidence" value="ECO:0007669"/>
    <property type="project" value="UniProtKB-SubCell"/>
</dbReference>
<proteinExistence type="inferred from homology"/>
<dbReference type="InterPro" id="IPR013384">
    <property type="entry name" value="Flagell_FlgL"/>
</dbReference>